<keyword evidence="2" id="KW-1003">Cell membrane</keyword>
<feature type="transmembrane region" description="Helical" evidence="6">
    <location>
        <begin position="345"/>
        <end position="367"/>
    </location>
</feature>
<comment type="caution">
    <text evidence="8">The sequence shown here is derived from an EMBL/GenBank/DDBJ whole genome shotgun (WGS) entry which is preliminary data.</text>
</comment>
<dbReference type="CDD" id="cd06173">
    <property type="entry name" value="MFS_MefA_like"/>
    <property type="match status" value="1"/>
</dbReference>
<feature type="domain" description="Major facilitator superfamily (MFS) profile" evidence="7">
    <location>
        <begin position="6"/>
        <end position="397"/>
    </location>
</feature>
<name>A0ABV3Y4A8_9ACTN</name>
<proteinExistence type="predicted"/>
<dbReference type="PROSITE" id="PS50850">
    <property type="entry name" value="MFS"/>
    <property type="match status" value="1"/>
</dbReference>
<keyword evidence="3 6" id="KW-0812">Transmembrane</keyword>
<sequence>MMRSRNALAYILGTLLTGFGDKVLFIAAGIWVRELTGSNASAGLTFFFYIAPSMVVGPLAGLIVDRFPRRWVLITANALSALLLLGLFGVHGASDVWRVYLVIMIYGALATVSSAADVGLRTTVFDPEQFGSVNGLLSTVSEGLRLVVPLVGAGLLVLAGAMAVITVDIGTYILAIGLFLFIRVEEQHEASTPQHWRVQALAGVRHIVATPLLRRLAWAVTVLLCTVGFFETAMFAVATNGLRRSAAFVGVFVAFQGVGAIIGGAATAQLMRKIGELKTAALGMVTVALGSGIVLVGVQPHSLSALVIVCGGTILLGVGVTLLLVSVNTAIQRSTPNRLMGRVDAAFNVIFNGVQSISIALGAGLVALVGFDIPIILIVLSALIGTVMLGYRTPAMEPAQE</sequence>
<evidence type="ECO:0000256" key="3">
    <source>
        <dbReference type="ARBA" id="ARBA00022692"/>
    </source>
</evidence>
<keyword evidence="4 6" id="KW-1133">Transmembrane helix</keyword>
<feature type="transmembrane region" description="Helical" evidence="6">
    <location>
        <begin position="7"/>
        <end position="32"/>
    </location>
</feature>
<dbReference type="InterPro" id="IPR020846">
    <property type="entry name" value="MFS_dom"/>
</dbReference>
<keyword evidence="9" id="KW-1185">Reference proteome</keyword>
<evidence type="ECO:0000256" key="5">
    <source>
        <dbReference type="ARBA" id="ARBA00023136"/>
    </source>
</evidence>
<gene>
    <name evidence="8" type="ORF">AB6A68_11220</name>
</gene>
<comment type="subcellular location">
    <subcellularLocation>
        <location evidence="1">Cell membrane</location>
        <topology evidence="1">Multi-pass membrane protein</topology>
    </subcellularLocation>
</comment>
<feature type="transmembrane region" description="Helical" evidence="6">
    <location>
        <begin position="216"/>
        <end position="239"/>
    </location>
</feature>
<keyword evidence="5 6" id="KW-0472">Membrane</keyword>
<dbReference type="EMBL" id="JBFSHR010000050">
    <property type="protein sequence ID" value="MEX6430397.1"/>
    <property type="molecule type" value="Genomic_DNA"/>
</dbReference>
<dbReference type="InterPro" id="IPR011701">
    <property type="entry name" value="MFS"/>
</dbReference>
<feature type="transmembrane region" description="Helical" evidence="6">
    <location>
        <begin position="157"/>
        <end position="182"/>
    </location>
</feature>
<accession>A0ABV3Y4A8</accession>
<evidence type="ECO:0000256" key="4">
    <source>
        <dbReference type="ARBA" id="ARBA00022989"/>
    </source>
</evidence>
<dbReference type="SUPFAM" id="SSF103473">
    <property type="entry name" value="MFS general substrate transporter"/>
    <property type="match status" value="1"/>
</dbReference>
<evidence type="ECO:0000256" key="6">
    <source>
        <dbReference type="SAM" id="Phobius"/>
    </source>
</evidence>
<evidence type="ECO:0000256" key="2">
    <source>
        <dbReference type="ARBA" id="ARBA00022475"/>
    </source>
</evidence>
<feature type="transmembrane region" description="Helical" evidence="6">
    <location>
        <begin position="132"/>
        <end position="151"/>
    </location>
</feature>
<evidence type="ECO:0000313" key="9">
    <source>
        <dbReference type="Proteomes" id="UP001560267"/>
    </source>
</evidence>
<evidence type="ECO:0000259" key="7">
    <source>
        <dbReference type="PROSITE" id="PS50850"/>
    </source>
</evidence>
<organism evidence="8 9">
    <name type="scientific">Ferrimicrobium acidiphilum</name>
    <dbReference type="NCBI Taxonomy" id="121039"/>
    <lineage>
        <taxon>Bacteria</taxon>
        <taxon>Bacillati</taxon>
        <taxon>Actinomycetota</taxon>
        <taxon>Acidimicrobiia</taxon>
        <taxon>Acidimicrobiales</taxon>
        <taxon>Acidimicrobiaceae</taxon>
        <taxon>Ferrimicrobium</taxon>
    </lineage>
</organism>
<dbReference type="InterPro" id="IPR036259">
    <property type="entry name" value="MFS_trans_sf"/>
</dbReference>
<dbReference type="PANTHER" id="PTHR23513">
    <property type="entry name" value="INTEGRAL MEMBRANE EFFLUX PROTEIN-RELATED"/>
    <property type="match status" value="1"/>
</dbReference>
<feature type="transmembrane region" description="Helical" evidence="6">
    <location>
        <begin position="373"/>
        <end position="391"/>
    </location>
</feature>
<feature type="transmembrane region" description="Helical" evidence="6">
    <location>
        <begin position="44"/>
        <end position="64"/>
    </location>
</feature>
<dbReference type="Pfam" id="PF07690">
    <property type="entry name" value="MFS_1"/>
    <property type="match status" value="1"/>
</dbReference>
<dbReference type="Proteomes" id="UP001560267">
    <property type="component" value="Unassembled WGS sequence"/>
</dbReference>
<feature type="transmembrane region" description="Helical" evidence="6">
    <location>
        <begin position="280"/>
        <end position="298"/>
    </location>
</feature>
<feature type="transmembrane region" description="Helical" evidence="6">
    <location>
        <begin position="99"/>
        <end position="120"/>
    </location>
</feature>
<evidence type="ECO:0000313" key="8">
    <source>
        <dbReference type="EMBL" id="MEX6430397.1"/>
    </source>
</evidence>
<reference evidence="8 9" key="1">
    <citation type="submission" date="2024-07" db="EMBL/GenBank/DDBJ databases">
        <title>Draft Genome Sequence of Ferrimicrobium acidiphilum Strain YE2023, Isolated from a Pulp of Bioleach Reactor.</title>
        <authorList>
            <person name="Elkina Y.A."/>
            <person name="Bulaeva A.G."/>
            <person name="Beletsky A.V."/>
            <person name="Mardanov A.V."/>
        </authorList>
    </citation>
    <scope>NUCLEOTIDE SEQUENCE [LARGE SCALE GENOMIC DNA]</scope>
    <source>
        <strain evidence="8 9">YE2023</strain>
    </source>
</reference>
<protein>
    <submittedName>
        <fullName evidence="8">MFS transporter</fullName>
    </submittedName>
</protein>
<feature type="transmembrane region" description="Helical" evidence="6">
    <location>
        <begin position="304"/>
        <end position="325"/>
    </location>
</feature>
<evidence type="ECO:0000256" key="1">
    <source>
        <dbReference type="ARBA" id="ARBA00004651"/>
    </source>
</evidence>
<dbReference type="PANTHER" id="PTHR23513:SF6">
    <property type="entry name" value="MAJOR FACILITATOR SUPERFAMILY ASSOCIATED DOMAIN-CONTAINING PROTEIN"/>
    <property type="match status" value="1"/>
</dbReference>
<feature type="transmembrane region" description="Helical" evidence="6">
    <location>
        <begin position="245"/>
        <end position="268"/>
    </location>
</feature>
<feature type="transmembrane region" description="Helical" evidence="6">
    <location>
        <begin position="71"/>
        <end position="93"/>
    </location>
</feature>
<dbReference type="Gene3D" id="1.20.1250.20">
    <property type="entry name" value="MFS general substrate transporter like domains"/>
    <property type="match status" value="1"/>
</dbReference>